<reference evidence="1" key="1">
    <citation type="journal article" date="2022" name="Plant J.">
        <title>Strategies of tolerance reflected in two North American maple genomes.</title>
        <authorList>
            <person name="McEvoy S.L."/>
            <person name="Sezen U.U."/>
            <person name="Trouern-Trend A."/>
            <person name="McMahon S.M."/>
            <person name="Schaberg P.G."/>
            <person name="Yang J."/>
            <person name="Wegrzyn J.L."/>
            <person name="Swenson N.G."/>
        </authorList>
    </citation>
    <scope>NUCLEOTIDE SEQUENCE</scope>
    <source>
        <strain evidence="1">91603</strain>
    </source>
</reference>
<evidence type="ECO:0000313" key="2">
    <source>
        <dbReference type="Proteomes" id="UP001064489"/>
    </source>
</evidence>
<evidence type="ECO:0000313" key="1">
    <source>
        <dbReference type="EMBL" id="KAI9162402.1"/>
    </source>
</evidence>
<keyword evidence="2" id="KW-1185">Reference proteome</keyword>
<organism evidence="1 2">
    <name type="scientific">Acer negundo</name>
    <name type="common">Box elder</name>
    <dbReference type="NCBI Taxonomy" id="4023"/>
    <lineage>
        <taxon>Eukaryota</taxon>
        <taxon>Viridiplantae</taxon>
        <taxon>Streptophyta</taxon>
        <taxon>Embryophyta</taxon>
        <taxon>Tracheophyta</taxon>
        <taxon>Spermatophyta</taxon>
        <taxon>Magnoliopsida</taxon>
        <taxon>eudicotyledons</taxon>
        <taxon>Gunneridae</taxon>
        <taxon>Pentapetalae</taxon>
        <taxon>rosids</taxon>
        <taxon>malvids</taxon>
        <taxon>Sapindales</taxon>
        <taxon>Sapindaceae</taxon>
        <taxon>Hippocastanoideae</taxon>
        <taxon>Acereae</taxon>
        <taxon>Acer</taxon>
    </lineage>
</organism>
<dbReference type="Proteomes" id="UP001064489">
    <property type="component" value="Chromosome 2"/>
</dbReference>
<gene>
    <name evidence="1" type="ORF">LWI28_026941</name>
</gene>
<accession>A0AAD5NKT5</accession>
<proteinExistence type="predicted"/>
<dbReference type="EMBL" id="JAJSOW010000106">
    <property type="protein sequence ID" value="KAI9162402.1"/>
    <property type="molecule type" value="Genomic_DNA"/>
</dbReference>
<reference evidence="1" key="2">
    <citation type="submission" date="2023-02" db="EMBL/GenBank/DDBJ databases">
        <authorList>
            <person name="Swenson N.G."/>
            <person name="Wegrzyn J.L."/>
            <person name="Mcevoy S.L."/>
        </authorList>
    </citation>
    <scope>NUCLEOTIDE SEQUENCE</scope>
    <source>
        <strain evidence="1">91603</strain>
        <tissue evidence="1">Leaf</tissue>
    </source>
</reference>
<sequence length="84" mass="9487">MQEIGLSSKNSRYWCANESLRFHYRGKVPAVPVSLEEGQCPWTRTRTRPPSRSDCGTRAARAAYHDYCITGIPGVERPDALDMD</sequence>
<protein>
    <submittedName>
        <fullName evidence="1">Uncharacterized protein</fullName>
    </submittedName>
</protein>
<name>A0AAD5NKT5_ACENE</name>
<comment type="caution">
    <text evidence="1">The sequence shown here is derived from an EMBL/GenBank/DDBJ whole genome shotgun (WGS) entry which is preliminary data.</text>
</comment>
<dbReference type="AlphaFoldDB" id="A0AAD5NKT5"/>